<accession>A0ABZ1BZ65</accession>
<dbReference type="PANTHER" id="PTHR34698">
    <property type="entry name" value="5-OXOPROLINASE SUBUNIT B"/>
    <property type="match status" value="1"/>
</dbReference>
<evidence type="ECO:0000256" key="3">
    <source>
        <dbReference type="ARBA" id="ARBA00022840"/>
    </source>
</evidence>
<dbReference type="EMBL" id="CP141615">
    <property type="protein sequence ID" value="WRP18019.1"/>
    <property type="molecule type" value="Genomic_DNA"/>
</dbReference>
<sequence length="255" mass="28108">MPGRRAGAAARGEEAAGFPRIRPAGDAAVTVEWGERIDPQTHAQVLRLWHALEEQPVPGMVEAVPTYRSVLVQWDPDRAERETVLAALDGAVSRARRRRLLEGRRVTIPVVYGDWYGPDLREVARHTGFSPGEVVRRHTEREYRVYMLGFMPGFAYLGGLDPALATPRRASPRLSVPAGSVAIGGEQTGIYALGGSPGGWQVIGRTWLELWDSAREPPALLQPGDRVRFEAVSEDQAPPEWVERARASGWEMESG</sequence>
<evidence type="ECO:0000256" key="2">
    <source>
        <dbReference type="ARBA" id="ARBA00022801"/>
    </source>
</evidence>
<dbReference type="InterPro" id="IPR010016">
    <property type="entry name" value="PxpB"/>
</dbReference>
<gene>
    <name evidence="6" type="primary">pxpB</name>
    <name evidence="6" type="ORF">U7230_03145</name>
</gene>
<proteinExistence type="predicted"/>
<organism evidence="6 7">
    <name type="scientific">Carboxydichorda subterranea</name>
    <dbReference type="NCBI Taxonomy" id="3109565"/>
    <lineage>
        <taxon>Bacteria</taxon>
        <taxon>Bacillati</taxon>
        <taxon>Bacillota</taxon>
        <taxon>Limnochordia</taxon>
        <taxon>Limnochordales</taxon>
        <taxon>Geochordaceae</taxon>
        <taxon>Carboxydichorda</taxon>
    </lineage>
</organism>
<dbReference type="SUPFAM" id="SSF50891">
    <property type="entry name" value="Cyclophilin-like"/>
    <property type="match status" value="1"/>
</dbReference>
<evidence type="ECO:0000256" key="4">
    <source>
        <dbReference type="SAM" id="MobiDB-lite"/>
    </source>
</evidence>
<keyword evidence="2 6" id="KW-0378">Hydrolase</keyword>
<dbReference type="InterPro" id="IPR029000">
    <property type="entry name" value="Cyclophilin-like_dom_sf"/>
</dbReference>
<dbReference type="Pfam" id="PF02682">
    <property type="entry name" value="CT_C_D"/>
    <property type="match status" value="1"/>
</dbReference>
<evidence type="ECO:0000313" key="7">
    <source>
        <dbReference type="Proteomes" id="UP001332192"/>
    </source>
</evidence>
<feature type="domain" description="Carboxyltransferase" evidence="5">
    <location>
        <begin position="19"/>
        <end position="221"/>
    </location>
</feature>
<dbReference type="RefSeq" id="WP_324717290.1">
    <property type="nucleotide sequence ID" value="NZ_CP141615.1"/>
</dbReference>
<dbReference type="Gene3D" id="2.40.100.10">
    <property type="entry name" value="Cyclophilin-like"/>
    <property type="match status" value="1"/>
</dbReference>
<feature type="region of interest" description="Disordered" evidence="4">
    <location>
        <begin position="231"/>
        <end position="255"/>
    </location>
</feature>
<reference evidence="6 7" key="1">
    <citation type="journal article" date="2024" name="Front. Microbiol.">
        <title>Novel thermophilic genera Geochorda gen. nov. and Carboxydochorda gen. nov. from the deep terrestrial subsurface reveal the ecophysiological diversity in the class Limnochordia.</title>
        <authorList>
            <person name="Karnachuk O.V."/>
            <person name="Lukina A.P."/>
            <person name="Avakyan M.R."/>
            <person name="Kadnikov V.V."/>
            <person name="Begmatov S."/>
            <person name="Beletsky A.V."/>
            <person name="Vlasova K.G."/>
            <person name="Novikov A.A."/>
            <person name="Shcherbakova V.A."/>
            <person name="Mardanov A.V."/>
            <person name="Ravin N.V."/>
        </authorList>
    </citation>
    <scope>NUCLEOTIDE SEQUENCE [LARGE SCALE GENOMIC DNA]</scope>
    <source>
        <strain evidence="6 7">L945</strain>
    </source>
</reference>
<evidence type="ECO:0000313" key="6">
    <source>
        <dbReference type="EMBL" id="WRP18019.1"/>
    </source>
</evidence>
<evidence type="ECO:0000256" key="1">
    <source>
        <dbReference type="ARBA" id="ARBA00022741"/>
    </source>
</evidence>
<keyword evidence="7" id="KW-1185">Reference proteome</keyword>
<evidence type="ECO:0000259" key="5">
    <source>
        <dbReference type="SMART" id="SM00796"/>
    </source>
</evidence>
<dbReference type="SUPFAM" id="SSF160467">
    <property type="entry name" value="PH0987 N-terminal domain-like"/>
    <property type="match status" value="1"/>
</dbReference>
<dbReference type="Proteomes" id="UP001332192">
    <property type="component" value="Chromosome"/>
</dbReference>
<dbReference type="GO" id="GO:0017168">
    <property type="term" value="F:5-oxoprolinase (ATP-hydrolyzing) activity"/>
    <property type="evidence" value="ECO:0007669"/>
    <property type="project" value="UniProtKB-EC"/>
</dbReference>
<name>A0ABZ1BZ65_9FIRM</name>
<dbReference type="EC" id="3.5.2.9" evidence="6"/>
<dbReference type="SMART" id="SM00796">
    <property type="entry name" value="AHS1"/>
    <property type="match status" value="1"/>
</dbReference>
<keyword evidence="3" id="KW-0067">ATP-binding</keyword>
<protein>
    <submittedName>
        <fullName evidence="6">5-oxoprolinase subunit PxpB</fullName>
        <ecNumber evidence="6">3.5.2.9</ecNumber>
    </submittedName>
</protein>
<dbReference type="PANTHER" id="PTHR34698:SF2">
    <property type="entry name" value="5-OXOPROLINASE SUBUNIT B"/>
    <property type="match status" value="1"/>
</dbReference>
<dbReference type="NCBIfam" id="TIGR00370">
    <property type="entry name" value="5-oxoprolinase subunit PxpB"/>
    <property type="match status" value="1"/>
</dbReference>
<keyword evidence="1" id="KW-0547">Nucleotide-binding</keyword>
<dbReference type="InterPro" id="IPR003833">
    <property type="entry name" value="CT_C_D"/>
</dbReference>
<dbReference type="Gene3D" id="3.30.1360.40">
    <property type="match status" value="1"/>
</dbReference>